<name>A0A7J6UXB9_THATH</name>
<feature type="domain" description="RNase H type-1" evidence="1">
    <location>
        <begin position="176"/>
        <end position="242"/>
    </location>
</feature>
<comment type="caution">
    <text evidence="2">The sequence shown here is derived from an EMBL/GenBank/DDBJ whole genome shotgun (WGS) entry which is preliminary data.</text>
</comment>
<dbReference type="InterPro" id="IPR036397">
    <property type="entry name" value="RNaseH_sf"/>
</dbReference>
<proteinExistence type="predicted"/>
<protein>
    <recommendedName>
        <fullName evidence="1">RNase H type-1 domain-containing protein</fullName>
    </recommendedName>
</protein>
<dbReference type="CDD" id="cd06222">
    <property type="entry name" value="RNase_H_like"/>
    <property type="match status" value="1"/>
</dbReference>
<dbReference type="InterPro" id="IPR012337">
    <property type="entry name" value="RNaseH-like_sf"/>
</dbReference>
<evidence type="ECO:0000313" key="3">
    <source>
        <dbReference type="Proteomes" id="UP000554482"/>
    </source>
</evidence>
<dbReference type="InterPro" id="IPR053151">
    <property type="entry name" value="RNase_H-like"/>
</dbReference>
<dbReference type="PANTHER" id="PTHR47723:SF19">
    <property type="entry name" value="POLYNUCLEOTIDYL TRANSFERASE, RIBONUCLEASE H-LIKE SUPERFAMILY PROTEIN"/>
    <property type="match status" value="1"/>
</dbReference>
<dbReference type="GO" id="GO:0004523">
    <property type="term" value="F:RNA-DNA hybrid ribonuclease activity"/>
    <property type="evidence" value="ECO:0007669"/>
    <property type="project" value="InterPro"/>
</dbReference>
<dbReference type="GO" id="GO:0003676">
    <property type="term" value="F:nucleic acid binding"/>
    <property type="evidence" value="ECO:0007669"/>
    <property type="project" value="InterPro"/>
</dbReference>
<keyword evidence="3" id="KW-1185">Reference proteome</keyword>
<dbReference type="InterPro" id="IPR002156">
    <property type="entry name" value="RNaseH_domain"/>
</dbReference>
<evidence type="ECO:0000259" key="1">
    <source>
        <dbReference type="Pfam" id="PF13456"/>
    </source>
</evidence>
<dbReference type="Pfam" id="PF13456">
    <property type="entry name" value="RVT_3"/>
    <property type="match status" value="1"/>
</dbReference>
<organism evidence="2 3">
    <name type="scientific">Thalictrum thalictroides</name>
    <name type="common">Rue-anemone</name>
    <name type="synonym">Anemone thalictroides</name>
    <dbReference type="NCBI Taxonomy" id="46969"/>
    <lineage>
        <taxon>Eukaryota</taxon>
        <taxon>Viridiplantae</taxon>
        <taxon>Streptophyta</taxon>
        <taxon>Embryophyta</taxon>
        <taxon>Tracheophyta</taxon>
        <taxon>Spermatophyta</taxon>
        <taxon>Magnoliopsida</taxon>
        <taxon>Ranunculales</taxon>
        <taxon>Ranunculaceae</taxon>
        <taxon>Thalictroideae</taxon>
        <taxon>Thalictrum</taxon>
    </lineage>
</organism>
<reference evidence="2 3" key="1">
    <citation type="submission" date="2020-06" db="EMBL/GenBank/DDBJ databases">
        <title>Transcriptomic and genomic resources for Thalictrum thalictroides and T. hernandezii: Facilitating candidate gene discovery in an emerging model plant lineage.</title>
        <authorList>
            <person name="Arias T."/>
            <person name="Riano-Pachon D.M."/>
            <person name="Di Stilio V.S."/>
        </authorList>
    </citation>
    <scope>NUCLEOTIDE SEQUENCE [LARGE SCALE GENOMIC DNA]</scope>
    <source>
        <strain evidence="3">cv. WT478/WT964</strain>
        <tissue evidence="2">Leaves</tissue>
    </source>
</reference>
<accession>A0A7J6UXB9</accession>
<dbReference type="AlphaFoldDB" id="A0A7J6UXB9"/>
<gene>
    <name evidence="2" type="ORF">FRX31_033531</name>
</gene>
<dbReference type="PANTHER" id="PTHR47723">
    <property type="entry name" value="OS05G0353850 PROTEIN"/>
    <property type="match status" value="1"/>
</dbReference>
<dbReference type="OrthoDB" id="1906820at2759"/>
<dbReference type="EMBL" id="JABWDY010042125">
    <property type="protein sequence ID" value="KAF5176875.1"/>
    <property type="molecule type" value="Genomic_DNA"/>
</dbReference>
<dbReference type="Gene3D" id="3.30.420.10">
    <property type="entry name" value="Ribonuclease H-like superfamily/Ribonuclease H"/>
    <property type="match status" value="1"/>
</dbReference>
<evidence type="ECO:0000313" key="2">
    <source>
        <dbReference type="EMBL" id="KAF5176875.1"/>
    </source>
</evidence>
<dbReference type="InterPro" id="IPR044730">
    <property type="entry name" value="RNase_H-like_dom_plant"/>
</dbReference>
<dbReference type="SUPFAM" id="SSF53098">
    <property type="entry name" value="Ribonuclease H-like"/>
    <property type="match status" value="1"/>
</dbReference>
<dbReference type="Proteomes" id="UP000554482">
    <property type="component" value="Unassembled WGS sequence"/>
</dbReference>
<sequence>MNIVIPGQKSVSLITGCNGLLLLRSYSCHEFYICNLVTGESTALPHISDPKHLITPFVLQCKWALFYDTSVERGSNLSSTPEQPDRRREFLFIQLYAALTSSERNRLMYDEGNGTPLQLFRLIRRDVSIRISSMKKRFRDTTDNRLAAAKIGRMDLIRNTVVKPVRRPREGWYKLNADGSLSENTTWYGGILRNNEGIVSCAYTVSSSTRSILFLELMGLAAGLEIALEMGVRKISINSDSLRTWPQEYREDKIILLGEQKL</sequence>